<dbReference type="InterPro" id="IPR058329">
    <property type="entry name" value="Arp1_N"/>
</dbReference>
<keyword evidence="1" id="KW-0732">Signal</keyword>
<gene>
    <name evidence="4" type="ORF">MAM_07252</name>
</gene>
<feature type="domain" description="Amidase" evidence="2">
    <location>
        <begin position="194"/>
        <end position="354"/>
    </location>
</feature>
<dbReference type="Pfam" id="PF01425">
    <property type="entry name" value="Amidase"/>
    <property type="match status" value="1"/>
</dbReference>
<name>A0A0B2WLN2_METAS</name>
<comment type="caution">
    <text evidence="4">The sequence shown here is derived from an EMBL/GenBank/DDBJ whole genome shotgun (WGS) entry which is preliminary data.</text>
</comment>
<dbReference type="RefSeq" id="XP_040675899.1">
    <property type="nucleotide sequence ID" value="XM_040826050.1"/>
</dbReference>
<dbReference type="OrthoDB" id="5423360at2759"/>
<feature type="domain" description="Scytalone dehydratase-like protein Arp1 N-terminal" evidence="3">
    <location>
        <begin position="53"/>
        <end position="150"/>
    </location>
</feature>
<dbReference type="Pfam" id="PF26053">
    <property type="entry name" value="DUF8016"/>
    <property type="match status" value="1"/>
</dbReference>
<evidence type="ECO:0000259" key="2">
    <source>
        <dbReference type="Pfam" id="PF01425"/>
    </source>
</evidence>
<evidence type="ECO:0000256" key="1">
    <source>
        <dbReference type="SAM" id="SignalP"/>
    </source>
</evidence>
<dbReference type="HOGENOM" id="CLU_020129_1_0_1"/>
<dbReference type="AlphaFoldDB" id="A0A0B2WLN2"/>
<evidence type="ECO:0000313" key="5">
    <source>
        <dbReference type="Proteomes" id="UP000030816"/>
    </source>
</evidence>
<dbReference type="Proteomes" id="UP000030816">
    <property type="component" value="Unassembled WGS sequence"/>
</dbReference>
<dbReference type="PROSITE" id="PS51257">
    <property type="entry name" value="PROKAR_LIPOPROTEIN"/>
    <property type="match status" value="1"/>
</dbReference>
<sequence length="641" mass="68609">MARKQTLLLLALAATAACALVGGGVSLQLNAINYFVSPFPQGKVVNGTLDVKTLPNQLGFIPATVISDTDLSPESLSRNWSTVDDVWQPAFLENIFVVSNLNTESASGSWSYHDGVSSLVLSPDVVDKIPSGPYFVNVFTGQAHQAFRLYDDFAGSFTQSLLQRPDGRFQTLSAQVPAADSLTIGVPSRLYFTKTPAKPLAGVRVGVKDIYSLAGVKKGCGNRAWYHLYPAAGTTGTAMQNLIDKGAVIVGVQKTSQFANGETPTADWVDYHSPFNPRGDGYQDPATSSAGAGSSMASYEWLDLAVGSDTGGSIRGPAIFQGVFGNRPSHGLVSLDEVMPLSPRLDTAGFLARDPFLWNAANAALYGDNYTDFAGERPKYPAQLRLLDVPADNSSRSLVIQGFVSELAEYLGTTPTVLDLDKEWETTGPPSAGGEGLSQLLNTTYAAMIAKDQTRLVREPFYRDYAAAHDGRLPFVNPVPLARWGWGDSQPDSILPDAVRNKTLFMDWFNDKILPRSPEARTCSSGLLLVGGAVRFVSRNAYINPPVPPFGFSNGHISIFAETPDSVFPLGQVPEFSSITNHTEFLPVAIDVLAARGCDGLIARLAADLVAAGILEVPKVGAGLDGGEILMRRRSAGRVLQ</sequence>
<dbReference type="PANTHER" id="PTHR46310">
    <property type="entry name" value="AMIDASE 1"/>
    <property type="match status" value="1"/>
</dbReference>
<dbReference type="GeneID" id="63741707"/>
<evidence type="ECO:0000259" key="3">
    <source>
        <dbReference type="Pfam" id="PF26053"/>
    </source>
</evidence>
<feature type="signal peptide" evidence="1">
    <location>
        <begin position="1"/>
        <end position="19"/>
    </location>
</feature>
<dbReference type="PANTHER" id="PTHR46310:SF7">
    <property type="entry name" value="AMIDASE 1"/>
    <property type="match status" value="1"/>
</dbReference>
<dbReference type="EMBL" id="AZHE01000029">
    <property type="protein sequence ID" value="KHN94833.1"/>
    <property type="molecule type" value="Genomic_DNA"/>
</dbReference>
<feature type="chain" id="PRO_5002078323" evidence="1">
    <location>
        <begin position="20"/>
        <end position="641"/>
    </location>
</feature>
<protein>
    <submittedName>
        <fullName evidence="4">Amidase</fullName>
    </submittedName>
</protein>
<dbReference type="InterPro" id="IPR023631">
    <property type="entry name" value="Amidase_dom"/>
</dbReference>
<dbReference type="Gene3D" id="3.90.1300.10">
    <property type="entry name" value="Amidase signature (AS) domain"/>
    <property type="match status" value="1"/>
</dbReference>
<evidence type="ECO:0000313" key="4">
    <source>
        <dbReference type="EMBL" id="KHN94833.1"/>
    </source>
</evidence>
<dbReference type="STRING" id="1081103.A0A0B2WLN2"/>
<organism evidence="4 5">
    <name type="scientific">Metarhizium album (strain ARSEF 1941)</name>
    <dbReference type="NCBI Taxonomy" id="1081103"/>
    <lineage>
        <taxon>Eukaryota</taxon>
        <taxon>Fungi</taxon>
        <taxon>Dikarya</taxon>
        <taxon>Ascomycota</taxon>
        <taxon>Pezizomycotina</taxon>
        <taxon>Sordariomycetes</taxon>
        <taxon>Hypocreomycetidae</taxon>
        <taxon>Hypocreales</taxon>
        <taxon>Clavicipitaceae</taxon>
        <taxon>Metarhizium</taxon>
    </lineage>
</organism>
<reference evidence="4 5" key="1">
    <citation type="journal article" date="2014" name="Proc. Natl. Acad. Sci. U.S.A.">
        <title>Trajectory and genomic determinants of fungal-pathogen speciation and host adaptation.</title>
        <authorList>
            <person name="Hu X."/>
            <person name="Xiao G."/>
            <person name="Zheng P."/>
            <person name="Shang Y."/>
            <person name="Su Y."/>
            <person name="Zhang X."/>
            <person name="Liu X."/>
            <person name="Zhan S."/>
            <person name="St Leger R.J."/>
            <person name="Wang C."/>
        </authorList>
    </citation>
    <scope>NUCLEOTIDE SEQUENCE [LARGE SCALE GENOMIC DNA]</scope>
    <source>
        <strain evidence="4 5">ARSEF 1941</strain>
    </source>
</reference>
<dbReference type="SUPFAM" id="SSF75304">
    <property type="entry name" value="Amidase signature (AS) enzymes"/>
    <property type="match status" value="1"/>
</dbReference>
<keyword evidence="5" id="KW-1185">Reference proteome</keyword>
<accession>A0A0B2WLN2</accession>
<dbReference type="InterPro" id="IPR036928">
    <property type="entry name" value="AS_sf"/>
</dbReference>
<proteinExistence type="predicted"/>